<dbReference type="AlphaFoldDB" id="A0AA88PGW4"/>
<dbReference type="PANTHER" id="PTHR16209">
    <property type="entry name" value="VESICULAR, OVEREXPRESSED IN CANCER, PROSURVIVAL PROTEIN 1"/>
    <property type="match status" value="1"/>
</dbReference>
<feature type="compositionally biased region" description="Basic and acidic residues" evidence="1">
    <location>
        <begin position="470"/>
        <end position="488"/>
    </location>
</feature>
<protein>
    <recommendedName>
        <fullName evidence="5">WW domain binding protein 1</fullName>
    </recommendedName>
</protein>
<comment type="caution">
    <text evidence="3">The sequence shown here is derived from an EMBL/GenBank/DDBJ whole genome shotgun (WGS) entry which is preliminary data.</text>
</comment>
<dbReference type="InterPro" id="IPR051994">
    <property type="entry name" value="WW_domain-binding"/>
</dbReference>
<keyword evidence="2" id="KW-0812">Transmembrane</keyword>
<gene>
    <name evidence="3" type="ORF">Q8A67_016941</name>
</gene>
<dbReference type="Proteomes" id="UP001187343">
    <property type="component" value="Unassembled WGS sequence"/>
</dbReference>
<evidence type="ECO:0008006" key="5">
    <source>
        <dbReference type="Google" id="ProtNLM"/>
    </source>
</evidence>
<reference evidence="3" key="1">
    <citation type="submission" date="2023-08" db="EMBL/GenBank/DDBJ databases">
        <title>Chromosome-level Genome Assembly of mud carp (Cirrhinus molitorella).</title>
        <authorList>
            <person name="Liu H."/>
        </authorList>
    </citation>
    <scope>NUCLEOTIDE SEQUENCE</scope>
    <source>
        <strain evidence="3">Prfri</strain>
        <tissue evidence="3">Muscle</tissue>
    </source>
</reference>
<keyword evidence="2" id="KW-1133">Transmembrane helix</keyword>
<name>A0AA88PGW4_9TELE</name>
<feature type="region of interest" description="Disordered" evidence="1">
    <location>
        <begin position="441"/>
        <end position="498"/>
    </location>
</feature>
<feature type="region of interest" description="Disordered" evidence="1">
    <location>
        <begin position="369"/>
        <end position="417"/>
    </location>
</feature>
<feature type="transmembrane region" description="Helical" evidence="2">
    <location>
        <begin position="102"/>
        <end position="120"/>
    </location>
</feature>
<feature type="region of interest" description="Disordered" evidence="1">
    <location>
        <begin position="171"/>
        <end position="200"/>
    </location>
</feature>
<keyword evidence="2" id="KW-0472">Membrane</keyword>
<evidence type="ECO:0000313" key="3">
    <source>
        <dbReference type="EMBL" id="KAK2886104.1"/>
    </source>
</evidence>
<proteinExistence type="predicted"/>
<dbReference type="InterPro" id="IPR021684">
    <property type="entry name" value="WBP1-like"/>
</dbReference>
<evidence type="ECO:0000256" key="2">
    <source>
        <dbReference type="SAM" id="Phobius"/>
    </source>
</evidence>
<dbReference type="EMBL" id="JAUYZG010000016">
    <property type="protein sequence ID" value="KAK2886104.1"/>
    <property type="molecule type" value="Genomic_DNA"/>
</dbReference>
<evidence type="ECO:0000313" key="4">
    <source>
        <dbReference type="Proteomes" id="UP001187343"/>
    </source>
</evidence>
<keyword evidence="4" id="KW-1185">Reference proteome</keyword>
<feature type="compositionally biased region" description="Acidic residues" evidence="1">
    <location>
        <begin position="443"/>
        <end position="456"/>
    </location>
</feature>
<dbReference type="Pfam" id="PF11669">
    <property type="entry name" value="WBP-1"/>
    <property type="match status" value="1"/>
</dbReference>
<dbReference type="PANTHER" id="PTHR16209:SF5">
    <property type="entry name" value="WW DOMAIN-BINDING PROTEIN 1"/>
    <property type="match status" value="1"/>
</dbReference>
<sequence length="511" mass="55247">MVYDYGFSFSFIDDPDSIYGHLCPSSGSSSVAIAAVLEEEEQRVFRWRHALLQGMEYHSSGTLPLLGSPRYCPGTNSASGYLCQTGHCCQETGCCTYYYELWWFWLLWSVLILFSCCCAYRHRQAKQRVQQQQRQREINLMAYHGACSYPSSMFDLSFLASLKLPSYEEVAAQPSTPPPPYSSVAYPRGSAHPGPSHMLSSQSSDNYTSCSCDSCCPSSPCSSSPSSAQLTDETDTSHASTPSLSEPGHTHSAVMHTECVPIPLLSEGGQSPTRSTAEVVEAELPGSAPLDSNGNNKPVKNITSSTDNLTEILDASQTISTNNVCDANSANSVSSPNSKNITSLCHPANISTPASSSSLQLFSMADPLGVCPEQQNNAAQREEPAQAPPPQSPPRTALFSPGVEPERRDSAVSDLDVDQTHFQQRRLTGDSGIEVCRCRVEREEEDDEEEEEEEEEGGHLQAESAIGTDDALHDSPDCSARARLDGGGKEAWPVSSVSPPTDAVVIAMETD</sequence>
<organism evidence="3 4">
    <name type="scientific">Cirrhinus molitorella</name>
    <name type="common">mud carp</name>
    <dbReference type="NCBI Taxonomy" id="172907"/>
    <lineage>
        <taxon>Eukaryota</taxon>
        <taxon>Metazoa</taxon>
        <taxon>Chordata</taxon>
        <taxon>Craniata</taxon>
        <taxon>Vertebrata</taxon>
        <taxon>Euteleostomi</taxon>
        <taxon>Actinopterygii</taxon>
        <taxon>Neopterygii</taxon>
        <taxon>Teleostei</taxon>
        <taxon>Ostariophysi</taxon>
        <taxon>Cypriniformes</taxon>
        <taxon>Cyprinidae</taxon>
        <taxon>Labeoninae</taxon>
        <taxon>Labeonini</taxon>
        <taxon>Cirrhinus</taxon>
    </lineage>
</organism>
<accession>A0AA88PGW4</accession>
<feature type="region of interest" description="Disordered" evidence="1">
    <location>
        <begin position="223"/>
        <end position="251"/>
    </location>
</feature>
<evidence type="ECO:0000256" key="1">
    <source>
        <dbReference type="SAM" id="MobiDB-lite"/>
    </source>
</evidence>